<gene>
    <name evidence="1" type="ORF">L6164_000169</name>
</gene>
<reference evidence="1 2" key="1">
    <citation type="journal article" date="2022" name="DNA Res.">
        <title>Chromosomal-level genome assembly of the orchid tree Bauhinia variegata (Leguminosae; Cercidoideae) supports the allotetraploid origin hypothesis of Bauhinia.</title>
        <authorList>
            <person name="Zhong Y."/>
            <person name="Chen Y."/>
            <person name="Zheng D."/>
            <person name="Pang J."/>
            <person name="Liu Y."/>
            <person name="Luo S."/>
            <person name="Meng S."/>
            <person name="Qian L."/>
            <person name="Wei D."/>
            <person name="Dai S."/>
            <person name="Zhou R."/>
        </authorList>
    </citation>
    <scope>NUCLEOTIDE SEQUENCE [LARGE SCALE GENOMIC DNA]</scope>
    <source>
        <strain evidence="1">BV-YZ2020</strain>
    </source>
</reference>
<dbReference type="Proteomes" id="UP000828941">
    <property type="component" value="Chromosome 1"/>
</dbReference>
<comment type="caution">
    <text evidence="1">The sequence shown here is derived from an EMBL/GenBank/DDBJ whole genome shotgun (WGS) entry which is preliminary data.</text>
</comment>
<organism evidence="1 2">
    <name type="scientific">Bauhinia variegata</name>
    <name type="common">Purple orchid tree</name>
    <name type="synonym">Phanera variegata</name>
    <dbReference type="NCBI Taxonomy" id="167791"/>
    <lineage>
        <taxon>Eukaryota</taxon>
        <taxon>Viridiplantae</taxon>
        <taxon>Streptophyta</taxon>
        <taxon>Embryophyta</taxon>
        <taxon>Tracheophyta</taxon>
        <taxon>Spermatophyta</taxon>
        <taxon>Magnoliopsida</taxon>
        <taxon>eudicotyledons</taxon>
        <taxon>Gunneridae</taxon>
        <taxon>Pentapetalae</taxon>
        <taxon>rosids</taxon>
        <taxon>fabids</taxon>
        <taxon>Fabales</taxon>
        <taxon>Fabaceae</taxon>
        <taxon>Cercidoideae</taxon>
        <taxon>Cercideae</taxon>
        <taxon>Bauhiniinae</taxon>
        <taxon>Bauhinia</taxon>
    </lineage>
</organism>
<accession>A0ACB9Q5P1</accession>
<evidence type="ECO:0000313" key="1">
    <source>
        <dbReference type="EMBL" id="KAI4356122.1"/>
    </source>
</evidence>
<name>A0ACB9Q5P1_BAUVA</name>
<sequence>MASLNVAFVALLSIAVMAAPITDAAISCSTITRGLAPCLSYLKGSGVLTANCCGGVKALVAAARTTQDKQAACNCLKSTAAKLGKLNEPNAASLPAKCGVNIPYKISTSINCATIKF</sequence>
<dbReference type="EMBL" id="CM039426">
    <property type="protein sequence ID" value="KAI4356122.1"/>
    <property type="molecule type" value="Genomic_DNA"/>
</dbReference>
<protein>
    <submittedName>
        <fullName evidence="1">Uncharacterized protein</fullName>
    </submittedName>
</protein>
<keyword evidence="2" id="KW-1185">Reference proteome</keyword>
<evidence type="ECO:0000313" key="2">
    <source>
        <dbReference type="Proteomes" id="UP000828941"/>
    </source>
</evidence>
<proteinExistence type="predicted"/>